<reference evidence="2 3" key="1">
    <citation type="submission" date="2019-02" db="EMBL/GenBank/DDBJ databases">
        <authorList>
            <consortium name="Pathogen Informatics"/>
        </authorList>
    </citation>
    <scope>NUCLEOTIDE SEQUENCE [LARGE SCALE GENOMIC DNA]</scope>
    <source>
        <strain evidence="2 3">3012STDY6756504</strain>
    </source>
</reference>
<feature type="region of interest" description="Disordered" evidence="1">
    <location>
        <begin position="530"/>
        <end position="581"/>
    </location>
</feature>
<proteinExistence type="predicted"/>
<sequence>MAGVDDTPDGLSPAERDQYLDRYVPDKLRAGEIPRTPFGWRETAGFWRAQHLQGKTLEKGMDVVFGLTRAGWEREVPRPVGLQGGKSIRVDFYLGRGLSPSGRVENSEAKSGTLKDRDVEQLRGYHKLLRAGEVVRLYTRAERDNEMSKQGRALLARLKKEFPNHFLHKPMNERVYQRIMEAGARTMEKEHQQELKANLAKIPQREPPSLSVERISRDYVAHVARERAEGREVGIEQLRFMHQTLREMSAAQTKAERDLAIEDRKGLGLRFHAAHDLEQAHELRLRQQHADRAKQVDALTRELISREHALLDREASHTAERIARQERDKAIDLDNARESFLGLSYSLGKIQAVEQNMHNETARELPAAQAQAFVQETESVQRERDRPVVEKIGAIGATVEREAARREHQRLLKAAREQTIVRLTPILGAKEAQARAATQWVAPPRGAEIGRDPQQILRDRDRAARERAAQAKQLEAQQIQARIERGMAPEVAELAVFHQRNRPRDPPSHTSSHEERYRAFAEREVDAARRRLIEQGISPEIAQRAAEGRRPDSPKPMPRLERTDDDTGRDRERERGLSRGL</sequence>
<name>A0A4U8VRZ8_9NOCA</name>
<gene>
    <name evidence="2" type="ORF">NCTC10797_00079</name>
</gene>
<dbReference type="AlphaFoldDB" id="A0A4U8VRZ8"/>
<organism evidence="2 3">
    <name type="scientific">Nocardia cyriacigeorgica</name>
    <dbReference type="NCBI Taxonomy" id="135487"/>
    <lineage>
        <taxon>Bacteria</taxon>
        <taxon>Bacillati</taxon>
        <taxon>Actinomycetota</taxon>
        <taxon>Actinomycetes</taxon>
        <taxon>Mycobacteriales</taxon>
        <taxon>Nocardiaceae</taxon>
        <taxon>Nocardia</taxon>
    </lineage>
</organism>
<feature type="region of interest" description="Disordered" evidence="1">
    <location>
        <begin position="497"/>
        <end position="518"/>
    </location>
</feature>
<feature type="compositionally biased region" description="Basic and acidic residues" evidence="1">
    <location>
        <begin position="546"/>
        <end position="581"/>
    </location>
</feature>
<protein>
    <submittedName>
        <fullName evidence="2">Uncharacterized protein</fullName>
    </submittedName>
</protein>
<evidence type="ECO:0000256" key="1">
    <source>
        <dbReference type="SAM" id="MobiDB-lite"/>
    </source>
</evidence>
<dbReference type="Proteomes" id="UP000290439">
    <property type="component" value="Chromosome"/>
</dbReference>
<accession>A0A4U8VRZ8</accession>
<dbReference type="EMBL" id="LR215973">
    <property type="protein sequence ID" value="VFA96330.1"/>
    <property type="molecule type" value="Genomic_DNA"/>
</dbReference>
<evidence type="ECO:0000313" key="2">
    <source>
        <dbReference type="EMBL" id="VFA96330.1"/>
    </source>
</evidence>
<feature type="compositionally biased region" description="Basic and acidic residues" evidence="1">
    <location>
        <begin position="502"/>
        <end position="518"/>
    </location>
</feature>
<evidence type="ECO:0000313" key="3">
    <source>
        <dbReference type="Proteomes" id="UP000290439"/>
    </source>
</evidence>
<dbReference type="RefSeq" id="WP_130915530.1">
    <property type="nucleotide sequence ID" value="NZ_LR215973.1"/>
</dbReference>